<dbReference type="STRING" id="28885.EI16_01390"/>
<reference evidence="4 5" key="1">
    <citation type="submission" date="2014-04" db="EMBL/GenBank/DDBJ databases">
        <title>Draft genome sequence of Hydrogenovibrio marinus MH-110, a model organism for aerobic H2 metabolism.</title>
        <authorList>
            <person name="Cha H.J."/>
            <person name="Jo B.H."/>
            <person name="Hwang B.H."/>
        </authorList>
    </citation>
    <scope>NUCLEOTIDE SEQUENCE [LARGE SCALE GENOMIC DNA]</scope>
    <source>
        <strain evidence="4 5">MH-110</strain>
    </source>
</reference>
<proteinExistence type="predicted"/>
<comment type="caution">
    <text evidence="2">Lacks conserved residue(s) required for the propagation of feature annotation.</text>
</comment>
<feature type="domain" description="Response regulatory" evidence="3">
    <location>
        <begin position="2"/>
        <end position="118"/>
    </location>
</feature>
<dbReference type="Pfam" id="PF00072">
    <property type="entry name" value="Response_reg"/>
    <property type="match status" value="1"/>
</dbReference>
<dbReference type="PANTHER" id="PTHR43156:SF2">
    <property type="entry name" value="STAGE II SPORULATION PROTEIN E"/>
    <property type="match status" value="1"/>
</dbReference>
<accession>A0A066ZME3</accession>
<gene>
    <name evidence="4" type="ORF">EI16_01390</name>
</gene>
<dbReference type="SUPFAM" id="SSF52172">
    <property type="entry name" value="CheY-like"/>
    <property type="match status" value="1"/>
</dbReference>
<evidence type="ECO:0000313" key="4">
    <source>
        <dbReference type="EMBL" id="KDN94993.1"/>
    </source>
</evidence>
<keyword evidence="1" id="KW-0378">Hydrolase</keyword>
<dbReference type="InterPro" id="IPR001789">
    <property type="entry name" value="Sig_transdc_resp-reg_receiver"/>
</dbReference>
<dbReference type="Gene3D" id="3.40.50.2300">
    <property type="match status" value="1"/>
</dbReference>
<organism evidence="4 5">
    <name type="scientific">Hydrogenovibrio marinus</name>
    <dbReference type="NCBI Taxonomy" id="28885"/>
    <lineage>
        <taxon>Bacteria</taxon>
        <taxon>Pseudomonadati</taxon>
        <taxon>Pseudomonadota</taxon>
        <taxon>Gammaproteobacteria</taxon>
        <taxon>Thiotrichales</taxon>
        <taxon>Piscirickettsiaceae</taxon>
        <taxon>Hydrogenovibrio</taxon>
    </lineage>
</organism>
<comment type="caution">
    <text evidence="4">The sequence shown here is derived from an EMBL/GenBank/DDBJ whole genome shotgun (WGS) entry which is preliminary data.</text>
</comment>
<protein>
    <recommendedName>
        <fullName evidence="3">Response regulatory domain-containing protein</fullName>
    </recommendedName>
</protein>
<dbReference type="AlphaFoldDB" id="A0A066ZME3"/>
<dbReference type="Gene3D" id="3.30.565.10">
    <property type="entry name" value="Histidine kinase-like ATPase, C-terminal domain"/>
    <property type="match status" value="1"/>
</dbReference>
<dbReference type="SMART" id="SM00331">
    <property type="entry name" value="PP2C_SIG"/>
    <property type="match status" value="1"/>
</dbReference>
<dbReference type="InterPro" id="IPR011006">
    <property type="entry name" value="CheY-like_superfamily"/>
</dbReference>
<dbReference type="GO" id="GO:0016791">
    <property type="term" value="F:phosphatase activity"/>
    <property type="evidence" value="ECO:0007669"/>
    <property type="project" value="TreeGrafter"/>
</dbReference>
<dbReference type="SMART" id="SM00448">
    <property type="entry name" value="REC"/>
    <property type="match status" value="1"/>
</dbReference>
<dbReference type="Gene3D" id="3.60.40.10">
    <property type="entry name" value="PPM-type phosphatase domain"/>
    <property type="match status" value="1"/>
</dbReference>
<dbReference type="PANTHER" id="PTHR43156">
    <property type="entry name" value="STAGE II SPORULATION PROTEIN E-RELATED"/>
    <property type="match status" value="1"/>
</dbReference>
<dbReference type="InterPro" id="IPR001932">
    <property type="entry name" value="PPM-type_phosphatase-like_dom"/>
</dbReference>
<name>A0A066ZME3_HYDMR</name>
<dbReference type="GO" id="GO:0000160">
    <property type="term" value="P:phosphorelay signal transduction system"/>
    <property type="evidence" value="ECO:0007669"/>
    <property type="project" value="InterPro"/>
</dbReference>
<keyword evidence="5" id="KW-1185">Reference proteome</keyword>
<dbReference type="EMBL" id="JMIU01000001">
    <property type="protein sequence ID" value="KDN94993.1"/>
    <property type="molecule type" value="Genomic_DNA"/>
</dbReference>
<evidence type="ECO:0000313" key="5">
    <source>
        <dbReference type="Proteomes" id="UP000027341"/>
    </source>
</evidence>
<dbReference type="Proteomes" id="UP000027341">
    <property type="component" value="Unassembled WGS sequence"/>
</dbReference>
<dbReference type="InterPro" id="IPR052016">
    <property type="entry name" value="Bact_Sigma-Reg"/>
</dbReference>
<evidence type="ECO:0000259" key="3">
    <source>
        <dbReference type="PROSITE" id="PS50110"/>
    </source>
</evidence>
<dbReference type="PROSITE" id="PS50110">
    <property type="entry name" value="RESPONSE_REGULATORY"/>
    <property type="match status" value="1"/>
</dbReference>
<sequence length="574" mass="64329">MRILVVDPSETNRFYLKLVLEKNGYDVLLASNGLDAYQIFESEPVDLVISELTLPFMSAYDLVEKIKSNSSNQMIPVFILTNEVCSEAIQKALEVGADDFLQKPYSEQLFLAKILSLLRMKQLTTELYKSNQTISSLHKNLELEHRSAERIFEKFVHGPGKLVPGLETHIKPASIFNGDVFLSTVMPSGSVLVLLGDFTGHGLPAAIGAIPVAEVFYSMVRRGRTPSEVLSVINSKLEEILPTHIFFSCIMVKIQPDRKLVSIFNAGMQPIIQLNTQTRETEEYASSSPPLGILNTNEMSLDFLRVEVEPEDCFFLYTDGIVEVMDAKRKMFGLERLVHEISSHDNPTINDLVESAKLFSAEPLFEDDVTIIKLSMNEILSENKQKFLRSSNIEVKPSTQWRLTFDFCHKNIRVNGNPTEGIVDAIMVMQPLISFKEDLYLVISELYANAVEHGLLNLDSSIKDQPDGFSKFSELKNQRLSTLEDGKITICVKQVPKSQHSGEIEIRVSHSSFSESENDHQSVKQLMAEAKENAFSGRGLLLVKALCQSLTLDLDNATATAVFVWQQPEALNEA</sequence>
<dbReference type="Pfam" id="PF07228">
    <property type="entry name" value="SpoIIE"/>
    <property type="match status" value="1"/>
</dbReference>
<dbReference type="InterPro" id="IPR036457">
    <property type="entry name" value="PPM-type-like_dom_sf"/>
</dbReference>
<evidence type="ECO:0000256" key="2">
    <source>
        <dbReference type="PROSITE-ProRule" id="PRU00169"/>
    </source>
</evidence>
<dbReference type="RefSeq" id="WP_051622948.1">
    <property type="nucleotide sequence ID" value="NZ_AP020335.1"/>
</dbReference>
<dbReference type="InterPro" id="IPR036890">
    <property type="entry name" value="HATPase_C_sf"/>
</dbReference>
<evidence type="ECO:0000256" key="1">
    <source>
        <dbReference type="ARBA" id="ARBA00022801"/>
    </source>
</evidence>